<evidence type="ECO:0000313" key="13">
    <source>
        <dbReference type="Proteomes" id="UP000504636"/>
    </source>
</evidence>
<evidence type="ECO:0000256" key="10">
    <source>
        <dbReference type="SAM" id="Phobius"/>
    </source>
</evidence>
<proteinExistence type="inferred from homology"/>
<dbReference type="CDD" id="cd02180">
    <property type="entry name" value="GH16_fungal_KRE6_glucanase"/>
    <property type="match status" value="1"/>
</dbReference>
<dbReference type="InterPro" id="IPR005629">
    <property type="entry name" value="Skn1/Kre6/Sbg1"/>
</dbReference>
<evidence type="ECO:0000313" key="12">
    <source>
        <dbReference type="EMBL" id="KAF2808743.1"/>
    </source>
</evidence>
<dbReference type="GeneID" id="54456430"/>
<dbReference type="SUPFAM" id="SSF49899">
    <property type="entry name" value="Concanavalin A-like lectins/glucanases"/>
    <property type="match status" value="1"/>
</dbReference>
<evidence type="ECO:0000256" key="8">
    <source>
        <dbReference type="ARBA" id="ARBA00023316"/>
    </source>
</evidence>
<feature type="region of interest" description="Disordered" evidence="9">
    <location>
        <begin position="1"/>
        <end position="155"/>
    </location>
</feature>
<keyword evidence="13" id="KW-1185">Reference proteome</keyword>
<reference evidence="14" key="3">
    <citation type="submission" date="2025-04" db="UniProtKB">
        <authorList>
            <consortium name="RefSeq"/>
        </authorList>
    </citation>
    <scope>IDENTIFICATION</scope>
    <source>
        <strain evidence="14">CBS 304.34</strain>
    </source>
</reference>
<dbReference type="Proteomes" id="UP000504636">
    <property type="component" value="Unplaced"/>
</dbReference>
<accession>A0A6A6YJN6</accession>
<feature type="transmembrane region" description="Helical" evidence="10">
    <location>
        <begin position="199"/>
        <end position="223"/>
    </location>
</feature>
<feature type="compositionally biased region" description="Low complexity" evidence="9">
    <location>
        <begin position="57"/>
        <end position="68"/>
    </location>
</feature>
<evidence type="ECO:0000256" key="3">
    <source>
        <dbReference type="ARBA" id="ARBA00022692"/>
    </source>
</evidence>
<evidence type="ECO:0000256" key="9">
    <source>
        <dbReference type="SAM" id="MobiDB-lite"/>
    </source>
</evidence>
<organism evidence="12">
    <name type="scientific">Mytilinidion resinicola</name>
    <dbReference type="NCBI Taxonomy" id="574789"/>
    <lineage>
        <taxon>Eukaryota</taxon>
        <taxon>Fungi</taxon>
        <taxon>Dikarya</taxon>
        <taxon>Ascomycota</taxon>
        <taxon>Pezizomycotina</taxon>
        <taxon>Dothideomycetes</taxon>
        <taxon>Pleosporomycetidae</taxon>
        <taxon>Mytilinidiales</taxon>
        <taxon>Mytilinidiaceae</taxon>
        <taxon>Mytilinidion</taxon>
    </lineage>
</organism>
<dbReference type="InterPro" id="IPR013320">
    <property type="entry name" value="ConA-like_dom_sf"/>
</dbReference>
<dbReference type="PANTHER" id="PTHR31361:SF1">
    <property type="entry name" value="BETA-GLUCAN SYNTHESIS-ASSOCIATED PROTEIN KRE6-RELATED"/>
    <property type="match status" value="1"/>
</dbReference>
<gene>
    <name evidence="12 14" type="ORF">BDZ99DRAFT_38773</name>
</gene>
<protein>
    <submittedName>
        <fullName evidence="12 14">Beta-glucan synthesis-associated</fullName>
    </submittedName>
</protein>
<evidence type="ECO:0000256" key="2">
    <source>
        <dbReference type="ARBA" id="ARBA00010962"/>
    </source>
</evidence>
<dbReference type="Gene3D" id="2.60.120.200">
    <property type="match status" value="1"/>
</dbReference>
<keyword evidence="8" id="KW-0961">Cell wall biogenesis/degradation</keyword>
<evidence type="ECO:0000256" key="5">
    <source>
        <dbReference type="ARBA" id="ARBA00022989"/>
    </source>
</evidence>
<feature type="compositionally biased region" description="Low complexity" evidence="9">
    <location>
        <begin position="104"/>
        <end position="120"/>
    </location>
</feature>
<dbReference type="OrthoDB" id="412647at2759"/>
<feature type="compositionally biased region" description="Polar residues" evidence="9">
    <location>
        <begin position="32"/>
        <end position="48"/>
    </location>
</feature>
<dbReference type="RefSeq" id="XP_033575707.1">
    <property type="nucleotide sequence ID" value="XM_033715537.1"/>
</dbReference>
<keyword evidence="7" id="KW-0325">Glycoprotein</keyword>
<dbReference type="InterPro" id="IPR000757">
    <property type="entry name" value="Beta-glucanase-like"/>
</dbReference>
<comment type="similarity">
    <text evidence="2">Belongs to the SKN1/KRE6 family.</text>
</comment>
<evidence type="ECO:0000313" key="14">
    <source>
        <dbReference type="RefSeq" id="XP_033575707.1"/>
    </source>
</evidence>
<dbReference type="GO" id="GO:0005789">
    <property type="term" value="C:endoplasmic reticulum membrane"/>
    <property type="evidence" value="ECO:0007669"/>
    <property type="project" value="TreeGrafter"/>
</dbReference>
<name>A0A6A6YJN6_9PEZI</name>
<keyword evidence="4" id="KW-0735">Signal-anchor</keyword>
<feature type="domain" description="GH16" evidence="11">
    <location>
        <begin position="176"/>
        <end position="618"/>
    </location>
</feature>
<dbReference type="GO" id="GO:0031505">
    <property type="term" value="P:fungal-type cell wall organization"/>
    <property type="evidence" value="ECO:0007669"/>
    <property type="project" value="TreeGrafter"/>
</dbReference>
<reference evidence="12 14" key="1">
    <citation type="journal article" date="2020" name="Stud. Mycol.">
        <title>101 Dothideomycetes genomes: a test case for predicting lifestyles and emergence of pathogens.</title>
        <authorList>
            <person name="Haridas S."/>
            <person name="Albert R."/>
            <person name="Binder M."/>
            <person name="Bloem J."/>
            <person name="Labutti K."/>
            <person name="Salamov A."/>
            <person name="Andreopoulos B."/>
            <person name="Baker S."/>
            <person name="Barry K."/>
            <person name="Bills G."/>
            <person name="Bluhm B."/>
            <person name="Cannon C."/>
            <person name="Castanera R."/>
            <person name="Culley D."/>
            <person name="Daum C."/>
            <person name="Ezra D."/>
            <person name="Gonzalez J."/>
            <person name="Henrissat B."/>
            <person name="Kuo A."/>
            <person name="Liang C."/>
            <person name="Lipzen A."/>
            <person name="Lutzoni F."/>
            <person name="Magnuson J."/>
            <person name="Mondo S."/>
            <person name="Nolan M."/>
            <person name="Ohm R."/>
            <person name="Pangilinan J."/>
            <person name="Park H.-J."/>
            <person name="Ramirez L."/>
            <person name="Alfaro M."/>
            <person name="Sun H."/>
            <person name="Tritt A."/>
            <person name="Yoshinaga Y."/>
            <person name="Zwiers L.-H."/>
            <person name="Turgeon B."/>
            <person name="Goodwin S."/>
            <person name="Spatafora J."/>
            <person name="Crous P."/>
            <person name="Grigoriev I."/>
        </authorList>
    </citation>
    <scope>NUCLEOTIDE SEQUENCE</scope>
    <source>
        <strain evidence="12 14">CBS 304.34</strain>
    </source>
</reference>
<evidence type="ECO:0000256" key="6">
    <source>
        <dbReference type="ARBA" id="ARBA00023136"/>
    </source>
</evidence>
<dbReference type="GO" id="GO:0005886">
    <property type="term" value="C:plasma membrane"/>
    <property type="evidence" value="ECO:0007669"/>
    <property type="project" value="TreeGrafter"/>
</dbReference>
<evidence type="ECO:0000259" key="11">
    <source>
        <dbReference type="PROSITE" id="PS51762"/>
    </source>
</evidence>
<dbReference type="PANTHER" id="PTHR31361">
    <property type="entry name" value="BETA-GLUCAN SYNTHESIS-ASSOCIATED PROTEIN KRE6-RELATED"/>
    <property type="match status" value="1"/>
</dbReference>
<reference evidence="14" key="2">
    <citation type="submission" date="2020-04" db="EMBL/GenBank/DDBJ databases">
        <authorList>
            <consortium name="NCBI Genome Project"/>
        </authorList>
    </citation>
    <scope>NUCLEOTIDE SEQUENCE</scope>
    <source>
        <strain evidence="14">CBS 304.34</strain>
    </source>
</reference>
<dbReference type="EMBL" id="MU003702">
    <property type="protein sequence ID" value="KAF2808743.1"/>
    <property type="molecule type" value="Genomic_DNA"/>
</dbReference>
<dbReference type="PROSITE" id="PS51762">
    <property type="entry name" value="GH16_2"/>
    <property type="match status" value="1"/>
</dbReference>
<evidence type="ECO:0000256" key="4">
    <source>
        <dbReference type="ARBA" id="ARBA00022968"/>
    </source>
</evidence>
<keyword evidence="3 10" id="KW-0812">Transmembrane</keyword>
<evidence type="ECO:0000256" key="1">
    <source>
        <dbReference type="ARBA" id="ARBA00004606"/>
    </source>
</evidence>
<dbReference type="GO" id="GO:0006078">
    <property type="term" value="P:(1-&gt;6)-beta-D-glucan biosynthetic process"/>
    <property type="evidence" value="ECO:0007669"/>
    <property type="project" value="TreeGrafter"/>
</dbReference>
<keyword evidence="6 10" id="KW-0472">Membrane</keyword>
<evidence type="ECO:0000256" key="7">
    <source>
        <dbReference type="ARBA" id="ARBA00023180"/>
    </source>
</evidence>
<comment type="subcellular location">
    <subcellularLocation>
        <location evidence="1">Membrane</location>
        <topology evidence="1">Single-pass type II membrane protein</topology>
    </subcellularLocation>
</comment>
<keyword evidence="5 10" id="KW-1133">Transmembrane helix</keyword>
<dbReference type="Pfam" id="PF03935">
    <property type="entry name" value="SKN1_KRE6_Sbg1"/>
    <property type="match status" value="1"/>
</dbReference>
<sequence>MASPGASPPSRGNAPPHIRLNSGTDNMLIDDLQNSRPGTARQSSSRSLIPSHPGTAPSSGLRSPPSGSDLYNQPAHIADSAELLLPPKKMRTRRFRDESPAPQSPSGMSSRRTSWSSESSVSRDSRHSPFASPFDDSRAPSRAGSDDELNTQTVSEKYNILPSAGLLLFPEDVEKDDWLHNPDPNEKEKRDCDVFSRRGIVNVGGLALISLGVLLLFIGYPILTFVHKLTSPTVGPCTYNPQCIDVPKVPLLKNIRTGLVDPDTPDSVKSRKSHDGTTQNLVFSDEFNTDGRTFYDGDDPFFQAVDIWYGVTQDLEWYDPDAVTTKDGALNIQFDAFKNHGLNYRSGMLQSWNKLCFKGGHMEASISLPGRGDTVGFWPGFWAMGNLGRPGYAATTDGMWPYSYHDECDAGITPNQSSTDGISYLPGMRLPACTCAGEDHPNPGTSRSAPEIDAVEATVGNLDAVNMIGMVSQSFQIAPFDIWYRADTDFMQINDYSVTSMNSYQGGPFQQAISVVSHLNNDWYDGKAYQKYAFDYKTGDDGFITWHVGDAETWTMDANAINQNGNIGKRVIPEEPMSIIVNFGMSNGFSAINLTGIGATLPATMRLDYIRIYQDEGNELITCDPPGYETTGYIEDHPEPYSNPNLTLWKATKYDWPKNSLMNDCKM</sequence>
<dbReference type="AlphaFoldDB" id="A0A6A6YJN6"/>
<dbReference type="GO" id="GO:0015926">
    <property type="term" value="F:glucosidase activity"/>
    <property type="evidence" value="ECO:0007669"/>
    <property type="project" value="TreeGrafter"/>
</dbReference>